<dbReference type="InParanoid" id="A0A7N2LEN5"/>
<evidence type="ECO:0000313" key="1">
    <source>
        <dbReference type="EnsemblPlants" id="QL04p026374:mrna"/>
    </source>
</evidence>
<dbReference type="PANTHER" id="PTHR31425">
    <property type="entry name" value="PHOSPHORIBOSYLANTHRANILATE TRANSFERASE ISOFORM 1"/>
    <property type="match status" value="1"/>
</dbReference>
<dbReference type="AlphaFoldDB" id="A0A7N2LEN5"/>
<dbReference type="InterPro" id="IPR047259">
    <property type="entry name" value="QUIRKY-like"/>
</dbReference>
<reference evidence="1" key="2">
    <citation type="submission" date="2021-01" db="UniProtKB">
        <authorList>
            <consortium name="EnsemblPlants"/>
        </authorList>
    </citation>
    <scope>IDENTIFICATION</scope>
</reference>
<name>A0A7N2LEN5_QUELO</name>
<protein>
    <submittedName>
        <fullName evidence="1">Uncharacterized protein</fullName>
    </submittedName>
</protein>
<organism evidence="1 2">
    <name type="scientific">Quercus lobata</name>
    <name type="common">Valley oak</name>
    <dbReference type="NCBI Taxonomy" id="97700"/>
    <lineage>
        <taxon>Eukaryota</taxon>
        <taxon>Viridiplantae</taxon>
        <taxon>Streptophyta</taxon>
        <taxon>Embryophyta</taxon>
        <taxon>Tracheophyta</taxon>
        <taxon>Spermatophyta</taxon>
        <taxon>Magnoliopsida</taxon>
        <taxon>eudicotyledons</taxon>
        <taxon>Gunneridae</taxon>
        <taxon>Pentapetalae</taxon>
        <taxon>rosids</taxon>
        <taxon>fabids</taxon>
        <taxon>Fagales</taxon>
        <taxon>Fagaceae</taxon>
        <taxon>Quercus</taxon>
    </lineage>
</organism>
<dbReference type="EnsemblPlants" id="QL04p026374:mrna">
    <property type="protein sequence ID" value="QL04p026374:mrna"/>
    <property type="gene ID" value="QL04p026374"/>
</dbReference>
<keyword evidence="2" id="KW-1185">Reference proteome</keyword>
<accession>A0A7N2LEN5</accession>
<dbReference type="EMBL" id="LRBV02000004">
    <property type="status" value="NOT_ANNOTATED_CDS"/>
    <property type="molecule type" value="Genomic_DNA"/>
</dbReference>
<dbReference type="Proteomes" id="UP000594261">
    <property type="component" value="Chromosome 4"/>
</dbReference>
<proteinExistence type="predicted"/>
<reference evidence="1 2" key="1">
    <citation type="journal article" date="2016" name="G3 (Bethesda)">
        <title>First Draft Assembly and Annotation of the Genome of a California Endemic Oak Quercus lobata Nee (Fagaceae).</title>
        <authorList>
            <person name="Sork V.L."/>
            <person name="Fitz-Gibbon S.T."/>
            <person name="Puiu D."/>
            <person name="Crepeau M."/>
            <person name="Gugger P.F."/>
            <person name="Sherman R."/>
            <person name="Stevens K."/>
            <person name="Langley C.H."/>
            <person name="Pellegrini M."/>
            <person name="Salzberg S.L."/>
        </authorList>
    </citation>
    <scope>NUCLEOTIDE SEQUENCE [LARGE SCALE GENOMIC DNA]</scope>
    <source>
        <strain evidence="1 2">cv. SW786</strain>
    </source>
</reference>
<dbReference type="PANTHER" id="PTHR31425:SF36">
    <property type="entry name" value="PROTEIN QUIRKY"/>
    <property type="match status" value="1"/>
</dbReference>
<evidence type="ECO:0000313" key="2">
    <source>
        <dbReference type="Proteomes" id="UP000594261"/>
    </source>
</evidence>
<sequence>MNNQSASLHFIEDLLFVAEEPFEDSLIILVKDSTNKNPQLLNHIVIPVSAIEKRLDERHVASSLIFIFITDLHLRGSNSLIQRSDNQQTKIFQ</sequence>
<dbReference type="Gramene" id="QL04p026374:mrna">
    <property type="protein sequence ID" value="QL04p026374:mrna"/>
    <property type="gene ID" value="QL04p026374"/>
</dbReference>